<dbReference type="FunFam" id="3.40.50.300:FF:000032">
    <property type="entry name" value="Export ABC transporter ATP-binding protein"/>
    <property type="match status" value="1"/>
</dbReference>
<comment type="similarity">
    <text evidence="8">Belongs to the ABC transporter superfamily. Macrolide exporter (TC 3.A.1.122) family.</text>
</comment>
<keyword evidence="1" id="KW-0813">Transport</keyword>
<gene>
    <name evidence="10" type="primary">lolD</name>
    <name evidence="10" type="ORF">MYVALT_F_02460</name>
</gene>
<dbReference type="CDD" id="cd03255">
    <property type="entry name" value="ABC_MJ0796_LolCDE_FtsE"/>
    <property type="match status" value="1"/>
</dbReference>
<dbReference type="InterPro" id="IPR003593">
    <property type="entry name" value="AAA+_ATPase"/>
</dbReference>
<dbReference type="InterPro" id="IPR015854">
    <property type="entry name" value="ABC_transpr_LolD-like"/>
</dbReference>
<keyword evidence="3" id="KW-0997">Cell inner membrane</keyword>
<keyword evidence="10" id="KW-0378">Hydrolase</keyword>
<keyword evidence="6" id="KW-1133">Transmembrane helix</keyword>
<dbReference type="EC" id="3.6.3.-" evidence="10"/>
<name>A0A916NG37_9BURK</name>
<organism evidence="10 11">
    <name type="scientific">Candidatus Vallotiella hemipterorum</name>
    <dbReference type="NCBI Taxonomy" id="1177213"/>
    <lineage>
        <taxon>Bacteria</taxon>
        <taxon>Pseudomonadati</taxon>
        <taxon>Pseudomonadota</taxon>
        <taxon>Betaproteobacteria</taxon>
        <taxon>Burkholderiales</taxon>
        <taxon>Burkholderiaceae</taxon>
        <taxon>Candidatus Vallotiella</taxon>
    </lineage>
</organism>
<keyword evidence="10" id="KW-0449">Lipoprotein</keyword>
<keyword evidence="6" id="KW-0812">Transmembrane</keyword>
<evidence type="ECO:0000313" key="11">
    <source>
        <dbReference type="Proteomes" id="UP000693996"/>
    </source>
</evidence>
<keyword evidence="7" id="KW-0046">Antibiotic resistance</keyword>
<accession>A0A916NG37</accession>
<dbReference type="Pfam" id="PF00005">
    <property type="entry name" value="ABC_tran"/>
    <property type="match status" value="1"/>
</dbReference>
<keyword evidence="11" id="KW-1185">Reference proteome</keyword>
<dbReference type="GO" id="GO:0098796">
    <property type="term" value="C:membrane protein complex"/>
    <property type="evidence" value="ECO:0007669"/>
    <property type="project" value="UniProtKB-ARBA"/>
</dbReference>
<reference evidence="10" key="1">
    <citation type="submission" date="2021-06" db="EMBL/GenBank/DDBJ databases">
        <authorList>
            <person name="Szabo G."/>
        </authorList>
    </citation>
    <scope>NUCLEOTIDE SEQUENCE</scope>
    <source>
        <strain evidence="10">MYVALT</strain>
    </source>
</reference>
<evidence type="ECO:0000256" key="1">
    <source>
        <dbReference type="ARBA" id="ARBA00022448"/>
    </source>
</evidence>
<keyword evidence="5 10" id="KW-0067">ATP-binding</keyword>
<dbReference type="InterPro" id="IPR003439">
    <property type="entry name" value="ABC_transporter-like_ATP-bd"/>
</dbReference>
<dbReference type="PROSITE" id="PS00211">
    <property type="entry name" value="ABC_TRANSPORTER_1"/>
    <property type="match status" value="1"/>
</dbReference>
<dbReference type="GO" id="GO:0022857">
    <property type="term" value="F:transmembrane transporter activity"/>
    <property type="evidence" value="ECO:0007669"/>
    <property type="project" value="TreeGrafter"/>
</dbReference>
<keyword evidence="2" id="KW-1003">Cell membrane</keyword>
<evidence type="ECO:0000256" key="4">
    <source>
        <dbReference type="ARBA" id="ARBA00022741"/>
    </source>
</evidence>
<dbReference type="GO" id="GO:0005524">
    <property type="term" value="F:ATP binding"/>
    <property type="evidence" value="ECO:0007669"/>
    <property type="project" value="UniProtKB-KW"/>
</dbReference>
<evidence type="ECO:0000256" key="5">
    <source>
        <dbReference type="ARBA" id="ARBA00022840"/>
    </source>
</evidence>
<dbReference type="PROSITE" id="PS50893">
    <property type="entry name" value="ABC_TRANSPORTER_2"/>
    <property type="match status" value="1"/>
</dbReference>
<dbReference type="KEGG" id="vtr:MYVALT_F_02460"/>
<dbReference type="GO" id="GO:0089705">
    <property type="term" value="P:protein localization to outer membrane"/>
    <property type="evidence" value="ECO:0007669"/>
    <property type="project" value="TreeGrafter"/>
</dbReference>
<evidence type="ECO:0000256" key="8">
    <source>
        <dbReference type="ARBA" id="ARBA00038388"/>
    </source>
</evidence>
<evidence type="ECO:0000256" key="2">
    <source>
        <dbReference type="ARBA" id="ARBA00022475"/>
    </source>
</evidence>
<dbReference type="PANTHER" id="PTHR24220:SF689">
    <property type="entry name" value="LIPOPROTEIN-RELEASING SYSTEM ATP-BINDING PROTEIN LOLD"/>
    <property type="match status" value="1"/>
</dbReference>
<evidence type="ECO:0000313" key="10">
    <source>
        <dbReference type="EMBL" id="CAG7601664.1"/>
    </source>
</evidence>
<evidence type="ECO:0000259" key="9">
    <source>
        <dbReference type="PROSITE" id="PS50893"/>
    </source>
</evidence>
<dbReference type="AlphaFoldDB" id="A0A916NG37"/>
<dbReference type="SMART" id="SM00382">
    <property type="entry name" value="AAA"/>
    <property type="match status" value="1"/>
</dbReference>
<proteinExistence type="inferred from homology"/>
<dbReference type="Proteomes" id="UP000693996">
    <property type="component" value="Chromosome"/>
</dbReference>
<evidence type="ECO:0000256" key="6">
    <source>
        <dbReference type="ARBA" id="ARBA00022989"/>
    </source>
</evidence>
<dbReference type="GO" id="GO:0044874">
    <property type="term" value="P:lipoprotein localization to outer membrane"/>
    <property type="evidence" value="ECO:0007669"/>
    <property type="project" value="TreeGrafter"/>
</dbReference>
<keyword evidence="6" id="KW-0472">Membrane</keyword>
<protein>
    <submittedName>
        <fullName evidence="10">Lipoprotein-releasing system ATP-binding proteinLolD</fullName>
        <ecNumber evidence="10">3.6.3.-</ecNumber>
    </submittedName>
</protein>
<sequence>MSKIAEERKIVLVSNGISKTFMHNGQSVPVLTNIQLHVYRGEKLAIVGSSGSGKSTLLHILGGLDKPSSGSVELLGRPFSDLTECERNDLRNSALGFVYQFHHLLPEFTALDNVAMPLRIRRMSLKGARYKALAMLERVGVAYLAKRRPNGLSGGQRQRVAIARALVTRPACVLADEITGNLDSHTAEIVFQLISELSQTFKTSFVIATHDIELAARCNRVLRLRDGVLLDTGMGFYGIPQ</sequence>
<evidence type="ECO:0000256" key="3">
    <source>
        <dbReference type="ARBA" id="ARBA00022519"/>
    </source>
</evidence>
<dbReference type="GO" id="GO:0046677">
    <property type="term" value="P:response to antibiotic"/>
    <property type="evidence" value="ECO:0007669"/>
    <property type="project" value="UniProtKB-KW"/>
</dbReference>
<dbReference type="EMBL" id="OU343031">
    <property type="protein sequence ID" value="CAG7601664.1"/>
    <property type="molecule type" value="Genomic_DNA"/>
</dbReference>
<dbReference type="GO" id="GO:0005886">
    <property type="term" value="C:plasma membrane"/>
    <property type="evidence" value="ECO:0007669"/>
    <property type="project" value="TreeGrafter"/>
</dbReference>
<dbReference type="InterPro" id="IPR017911">
    <property type="entry name" value="MacB-like_ATP-bd"/>
</dbReference>
<dbReference type="GO" id="GO:0016887">
    <property type="term" value="F:ATP hydrolysis activity"/>
    <property type="evidence" value="ECO:0007669"/>
    <property type="project" value="InterPro"/>
</dbReference>
<keyword evidence="4" id="KW-0547">Nucleotide-binding</keyword>
<evidence type="ECO:0000256" key="7">
    <source>
        <dbReference type="ARBA" id="ARBA00023251"/>
    </source>
</evidence>
<dbReference type="RefSeq" id="WP_216796941.1">
    <property type="nucleotide sequence ID" value="NZ_OU343031.1"/>
</dbReference>
<dbReference type="InterPro" id="IPR017871">
    <property type="entry name" value="ABC_transporter-like_CS"/>
</dbReference>
<feature type="domain" description="ABC transporter" evidence="9">
    <location>
        <begin position="12"/>
        <end position="237"/>
    </location>
</feature>
<dbReference type="PANTHER" id="PTHR24220">
    <property type="entry name" value="IMPORT ATP-BINDING PROTEIN"/>
    <property type="match status" value="1"/>
</dbReference>